<organism evidence="1 2">
    <name type="scientific">Dyella halodurans</name>
    <dbReference type="NCBI Taxonomy" id="1920171"/>
    <lineage>
        <taxon>Bacteria</taxon>
        <taxon>Pseudomonadati</taxon>
        <taxon>Pseudomonadota</taxon>
        <taxon>Gammaproteobacteria</taxon>
        <taxon>Lysobacterales</taxon>
        <taxon>Rhodanobacteraceae</taxon>
        <taxon>Dyella</taxon>
    </lineage>
</organism>
<evidence type="ECO:0000313" key="2">
    <source>
        <dbReference type="Proteomes" id="UP001595961"/>
    </source>
</evidence>
<accession>A0ABV9C3Y8</accession>
<keyword evidence="2" id="KW-1185">Reference proteome</keyword>
<protein>
    <recommendedName>
        <fullName evidence="3">Flagellar FliJ protein</fullName>
    </recommendedName>
</protein>
<comment type="caution">
    <text evidence="1">The sequence shown here is derived from an EMBL/GenBank/DDBJ whole genome shotgun (WGS) entry which is preliminary data.</text>
</comment>
<evidence type="ECO:0008006" key="3">
    <source>
        <dbReference type="Google" id="ProtNLM"/>
    </source>
</evidence>
<name>A0ABV9C3Y8_9GAMM</name>
<sequence>MSKSSVRSYDVLNRIARVKAAQASMALAEASRAEQAASSHVDQASSLCVAASTARERCISSDGSLHLGEYWMLTELHDSLQVRREAAVDVLQEAQAEQSARGLAAGSAQRFADGVEEELTQRRHEVTREIEGRLLADSLELWMQHGEEA</sequence>
<evidence type="ECO:0000313" key="1">
    <source>
        <dbReference type="EMBL" id="MFC4527557.1"/>
    </source>
</evidence>
<reference evidence="2" key="1">
    <citation type="journal article" date="2019" name="Int. J. Syst. Evol. Microbiol.">
        <title>The Global Catalogue of Microorganisms (GCM) 10K type strain sequencing project: providing services to taxonomists for standard genome sequencing and annotation.</title>
        <authorList>
            <consortium name="The Broad Institute Genomics Platform"/>
            <consortium name="The Broad Institute Genome Sequencing Center for Infectious Disease"/>
            <person name="Wu L."/>
            <person name="Ma J."/>
        </authorList>
    </citation>
    <scope>NUCLEOTIDE SEQUENCE [LARGE SCALE GENOMIC DNA]</scope>
    <source>
        <strain evidence="2">CCM 4481</strain>
    </source>
</reference>
<dbReference type="RefSeq" id="WP_266150236.1">
    <property type="nucleotide sequence ID" value="NZ_CP064028.1"/>
</dbReference>
<proteinExistence type="predicted"/>
<gene>
    <name evidence="1" type="ORF">ACFO5W_13010</name>
</gene>
<dbReference type="Proteomes" id="UP001595961">
    <property type="component" value="Unassembled WGS sequence"/>
</dbReference>
<dbReference type="EMBL" id="JBHSGA010000017">
    <property type="protein sequence ID" value="MFC4527557.1"/>
    <property type="molecule type" value="Genomic_DNA"/>
</dbReference>